<evidence type="ECO:0000259" key="2">
    <source>
        <dbReference type="PROSITE" id="PS50127"/>
    </source>
</evidence>
<feature type="region of interest" description="Disordered" evidence="1">
    <location>
        <begin position="222"/>
        <end position="248"/>
    </location>
</feature>
<dbReference type="InterPro" id="IPR016135">
    <property type="entry name" value="UBQ-conjugating_enzyme/RWD"/>
</dbReference>
<name>W9XBU7_9EURO</name>
<dbReference type="InterPro" id="IPR000608">
    <property type="entry name" value="UBC"/>
</dbReference>
<dbReference type="Gene3D" id="3.10.110.10">
    <property type="entry name" value="Ubiquitin Conjugating Enzyme"/>
    <property type="match status" value="1"/>
</dbReference>
<dbReference type="HOGENOM" id="CLU_040072_0_0_1"/>
<protein>
    <recommendedName>
        <fullName evidence="2">UBC core domain-containing protein</fullName>
    </recommendedName>
</protein>
<evidence type="ECO:0000313" key="3">
    <source>
        <dbReference type="EMBL" id="EXJ67904.1"/>
    </source>
</evidence>
<feature type="region of interest" description="Disordered" evidence="1">
    <location>
        <begin position="137"/>
        <end position="176"/>
    </location>
</feature>
<dbReference type="SUPFAM" id="SSF54495">
    <property type="entry name" value="UBC-like"/>
    <property type="match status" value="1"/>
</dbReference>
<dbReference type="PROSITE" id="PS50127">
    <property type="entry name" value="UBC_2"/>
    <property type="match status" value="1"/>
</dbReference>
<keyword evidence="4" id="KW-1185">Reference proteome</keyword>
<dbReference type="AlphaFoldDB" id="W9XBU7"/>
<reference evidence="3 4" key="1">
    <citation type="submission" date="2013-03" db="EMBL/GenBank/DDBJ databases">
        <title>The Genome Sequence of Cladophialophora psammophila CBS 110553.</title>
        <authorList>
            <consortium name="The Broad Institute Genomics Platform"/>
            <person name="Cuomo C."/>
            <person name="de Hoog S."/>
            <person name="Gorbushina A."/>
            <person name="Walker B."/>
            <person name="Young S.K."/>
            <person name="Zeng Q."/>
            <person name="Gargeya S."/>
            <person name="Fitzgerald M."/>
            <person name="Haas B."/>
            <person name="Abouelleil A."/>
            <person name="Allen A.W."/>
            <person name="Alvarado L."/>
            <person name="Arachchi H.M."/>
            <person name="Berlin A.M."/>
            <person name="Chapman S.B."/>
            <person name="Gainer-Dewar J."/>
            <person name="Goldberg J."/>
            <person name="Griggs A."/>
            <person name="Gujja S."/>
            <person name="Hansen M."/>
            <person name="Howarth C."/>
            <person name="Imamovic A."/>
            <person name="Ireland A."/>
            <person name="Larimer J."/>
            <person name="McCowan C."/>
            <person name="Murphy C."/>
            <person name="Pearson M."/>
            <person name="Poon T.W."/>
            <person name="Priest M."/>
            <person name="Roberts A."/>
            <person name="Saif S."/>
            <person name="Shea T."/>
            <person name="Sisk P."/>
            <person name="Sykes S."/>
            <person name="Wortman J."/>
            <person name="Nusbaum C."/>
            <person name="Birren B."/>
        </authorList>
    </citation>
    <scope>NUCLEOTIDE SEQUENCE [LARGE SCALE GENOMIC DNA]</scope>
    <source>
        <strain evidence="3 4">CBS 110553</strain>
    </source>
</reference>
<dbReference type="CDD" id="cd23814">
    <property type="entry name" value="UEV_AKTIP"/>
    <property type="match status" value="1"/>
</dbReference>
<dbReference type="OrthoDB" id="5596422at2759"/>
<feature type="compositionally biased region" description="Acidic residues" evidence="1">
    <location>
        <begin position="156"/>
        <end position="167"/>
    </location>
</feature>
<dbReference type="EMBL" id="AMGX01000015">
    <property type="protein sequence ID" value="EXJ67904.1"/>
    <property type="molecule type" value="Genomic_DNA"/>
</dbReference>
<accession>W9XBU7</accession>
<dbReference type="STRING" id="1182543.W9XBU7"/>
<dbReference type="eggNOG" id="KOG0429">
    <property type="taxonomic scope" value="Eukaryota"/>
</dbReference>
<organism evidence="3 4">
    <name type="scientific">Cladophialophora psammophila CBS 110553</name>
    <dbReference type="NCBI Taxonomy" id="1182543"/>
    <lineage>
        <taxon>Eukaryota</taxon>
        <taxon>Fungi</taxon>
        <taxon>Dikarya</taxon>
        <taxon>Ascomycota</taxon>
        <taxon>Pezizomycotina</taxon>
        <taxon>Eurotiomycetes</taxon>
        <taxon>Chaetothyriomycetidae</taxon>
        <taxon>Chaetothyriales</taxon>
        <taxon>Herpotrichiellaceae</taxon>
        <taxon>Cladophialophora</taxon>
    </lineage>
</organism>
<evidence type="ECO:0000313" key="4">
    <source>
        <dbReference type="Proteomes" id="UP000019471"/>
    </source>
</evidence>
<evidence type="ECO:0000256" key="1">
    <source>
        <dbReference type="SAM" id="MobiDB-lite"/>
    </source>
</evidence>
<feature type="domain" description="UBC core" evidence="2">
    <location>
        <begin position="9"/>
        <end position="87"/>
    </location>
</feature>
<comment type="caution">
    <text evidence="3">The sequence shown here is derived from an EMBL/GenBank/DDBJ whole genome shotgun (WGS) entry which is preliminary data.</text>
</comment>
<proteinExistence type="predicted"/>
<gene>
    <name evidence="3" type="ORF">A1O5_09251</name>
</gene>
<dbReference type="Proteomes" id="UP000019471">
    <property type="component" value="Unassembled WGS sequence"/>
</dbReference>
<dbReference type="Pfam" id="PF00179">
    <property type="entry name" value="UQ_con"/>
    <property type="match status" value="1"/>
</dbReference>
<dbReference type="RefSeq" id="XP_007748020.1">
    <property type="nucleotide sequence ID" value="XM_007749830.1"/>
</dbReference>
<dbReference type="GeneID" id="19193947"/>
<sequence>MSLRLLPSFRRQQLVLDFSALRGHCPEGLYVSLTPGDPSLWAAVIFVRKGPYAGAVLRFQISLPDTYPDLPPLVTFSTDVFHPLIVPLTTYTFSANSVDASGTVSASDEARLPPGTFSLRYGFPHWFTANSLPGSKDDTFGANKQGDARHLTPGDLDSDTVDANEDPQVDREPPQDRRVTILKVLQHIQDAFENEGLLDKLPLETVGDPSAWHAWRAHRGLARRQNEPQTPVSEVKDAAPSSPKNPGEWKWDGVWESRVRNGIEASISEATLFGSTGGGRAGSIVMDTTSMDPHQRLLAAADRQIRFTKLSDEQFDKLTDEISVSGSPVPL</sequence>